<organism evidence="10 11">
    <name type="scientific">Bombyx mandarina</name>
    <name type="common">Wild silk moth</name>
    <name type="synonym">Wild silkworm</name>
    <dbReference type="NCBI Taxonomy" id="7092"/>
    <lineage>
        <taxon>Eukaryota</taxon>
        <taxon>Metazoa</taxon>
        <taxon>Ecdysozoa</taxon>
        <taxon>Arthropoda</taxon>
        <taxon>Hexapoda</taxon>
        <taxon>Insecta</taxon>
        <taxon>Pterygota</taxon>
        <taxon>Neoptera</taxon>
        <taxon>Endopterygota</taxon>
        <taxon>Lepidoptera</taxon>
        <taxon>Glossata</taxon>
        <taxon>Ditrysia</taxon>
        <taxon>Bombycoidea</taxon>
        <taxon>Bombycidae</taxon>
        <taxon>Bombycinae</taxon>
        <taxon>Bombyx</taxon>
    </lineage>
</organism>
<dbReference type="PANTHER" id="PTHR47959:SF1">
    <property type="entry name" value="ATP-DEPENDENT RNA HELICASE DBPA"/>
    <property type="match status" value="1"/>
</dbReference>
<evidence type="ECO:0000313" key="11">
    <source>
        <dbReference type="RefSeq" id="XP_028041807.1"/>
    </source>
</evidence>
<accession>A0A6J2KLI6</accession>
<evidence type="ECO:0000256" key="5">
    <source>
        <dbReference type="ARBA" id="ARBA00022840"/>
    </source>
</evidence>
<dbReference type="InterPro" id="IPR011545">
    <property type="entry name" value="DEAD/DEAH_box_helicase_dom"/>
</dbReference>
<feature type="domain" description="Helicase C-terminal" evidence="8">
    <location>
        <begin position="254"/>
        <end position="402"/>
    </location>
</feature>
<dbReference type="AlphaFoldDB" id="A0A6J2KLI6"/>
<keyword evidence="10" id="KW-1185">Reference proteome</keyword>
<proteinExistence type="predicted"/>
<dbReference type="GO" id="GO:0005524">
    <property type="term" value="F:ATP binding"/>
    <property type="evidence" value="ECO:0007669"/>
    <property type="project" value="UniProtKB-KW"/>
</dbReference>
<keyword evidence="3" id="KW-0378">Hydrolase</keyword>
<dbReference type="GO" id="GO:0003676">
    <property type="term" value="F:nucleic acid binding"/>
    <property type="evidence" value="ECO:0007669"/>
    <property type="project" value="InterPro"/>
</dbReference>
<dbReference type="SMART" id="SM00487">
    <property type="entry name" value="DEXDc"/>
    <property type="match status" value="1"/>
</dbReference>
<evidence type="ECO:0000256" key="3">
    <source>
        <dbReference type="ARBA" id="ARBA00022801"/>
    </source>
</evidence>
<dbReference type="PROSITE" id="PS51192">
    <property type="entry name" value="HELICASE_ATP_BIND_1"/>
    <property type="match status" value="1"/>
</dbReference>
<evidence type="ECO:0000259" key="8">
    <source>
        <dbReference type="PROSITE" id="PS51194"/>
    </source>
</evidence>
<dbReference type="CDD" id="cd18787">
    <property type="entry name" value="SF2_C_DEAD"/>
    <property type="match status" value="1"/>
</dbReference>
<dbReference type="GO" id="GO:0016787">
    <property type="term" value="F:hydrolase activity"/>
    <property type="evidence" value="ECO:0007669"/>
    <property type="project" value="UniProtKB-KW"/>
</dbReference>
<evidence type="ECO:0000259" key="9">
    <source>
        <dbReference type="PROSITE" id="PS51195"/>
    </source>
</evidence>
<dbReference type="EC" id="3.6.4.13" evidence="1"/>
<dbReference type="PROSITE" id="PS51195">
    <property type="entry name" value="Q_MOTIF"/>
    <property type="match status" value="1"/>
</dbReference>
<dbReference type="Proteomes" id="UP000504629">
    <property type="component" value="Unplaced"/>
</dbReference>
<dbReference type="Pfam" id="PF00270">
    <property type="entry name" value="DEAD"/>
    <property type="match status" value="1"/>
</dbReference>
<dbReference type="GeneID" id="114251665"/>
<reference evidence="11" key="1">
    <citation type="submission" date="2025-08" db="UniProtKB">
        <authorList>
            <consortium name="RefSeq"/>
        </authorList>
    </citation>
    <scope>IDENTIFICATION</scope>
    <source>
        <tissue evidence="11">Silk gland</tissue>
    </source>
</reference>
<keyword evidence="5" id="KW-0067">ATP-binding</keyword>
<dbReference type="GO" id="GO:0003724">
    <property type="term" value="F:RNA helicase activity"/>
    <property type="evidence" value="ECO:0007669"/>
    <property type="project" value="UniProtKB-EC"/>
</dbReference>
<dbReference type="InterPro" id="IPR001650">
    <property type="entry name" value="Helicase_C-like"/>
</dbReference>
<keyword evidence="2" id="KW-0547">Nucleotide-binding</keyword>
<evidence type="ECO:0000256" key="6">
    <source>
        <dbReference type="PROSITE-ProRule" id="PRU00552"/>
    </source>
</evidence>
<sequence>MSLAHDIRNSTRTRDVQIVENVTFTSMLLSEFTLAGLISSGFQKPSPIQLHGVPLGKCGFDLLLEAKSGTGKTVVFSIIALEKLNLNNGLQVMILTPTREIAAQICDVIKQIGSHHKGLNVEVVMGGLSVNEDIAKFKKKVHIVVGSPGRLKHLIVGNHINLSDVQLFVLDECDKLVEKPFLNDINYIFSALPNHKQVIMSSATYPEHCKEIICKFVKNAQHICPDSNNILLGITQKVTIVKYNSNIVKQTQNRFEQLILILSKMQFKQCLIFCNYQARVTELHRLLKKSKWPVSLLHGQQEQLDRLNALKTLQEYKCRILISTDLAARGIDGSNIDLVINFEPPFEWQTYLHRIGRAGRFGSYGIAVTIISEGKESQNFKNMLTLLTPTFNLTNLWTDEIFNTGNRENNSMENCEKLESHLKTEKNERHGELWGLLTEKDLQLQVCYLKNNNDPVDKSNKYGIESFTNLVNSFQEEKETIQEVPYSFMNELPLKVENDLELFNIPSTSTNGVIDKQIKGQIDKDNEIIQHNGAQKEEIIEILKTKDKFFKEENNQNLINKAMLESGLPICFGKTKLKRSGAKQYKHKYRACDHDKDSSLTKNTTGNLSDKNEEIKAVVQDMMQNETKILNKNDIRNKKSSNHSLKTKSVCDLEETINTKVEYGYTVWYNTLKNYMRHIEFSVYIDELSRMY</sequence>
<dbReference type="InterPro" id="IPR027417">
    <property type="entry name" value="P-loop_NTPase"/>
</dbReference>
<dbReference type="PROSITE" id="PS51194">
    <property type="entry name" value="HELICASE_CTER"/>
    <property type="match status" value="1"/>
</dbReference>
<evidence type="ECO:0000256" key="1">
    <source>
        <dbReference type="ARBA" id="ARBA00012552"/>
    </source>
</evidence>
<keyword evidence="4 11" id="KW-0347">Helicase</keyword>
<feature type="short sequence motif" description="Q motif" evidence="6">
    <location>
        <begin position="22"/>
        <end position="50"/>
    </location>
</feature>
<evidence type="ECO:0000313" key="10">
    <source>
        <dbReference type="Proteomes" id="UP000504629"/>
    </source>
</evidence>
<dbReference type="PANTHER" id="PTHR47959">
    <property type="entry name" value="ATP-DEPENDENT RNA HELICASE RHLE-RELATED"/>
    <property type="match status" value="1"/>
</dbReference>
<feature type="domain" description="DEAD-box RNA helicase Q" evidence="9">
    <location>
        <begin position="22"/>
        <end position="50"/>
    </location>
</feature>
<dbReference type="InterPro" id="IPR014001">
    <property type="entry name" value="Helicase_ATP-bd"/>
</dbReference>
<dbReference type="OrthoDB" id="434041at2759"/>
<gene>
    <name evidence="11" type="primary">LOC114251665</name>
</gene>
<evidence type="ECO:0000256" key="2">
    <source>
        <dbReference type="ARBA" id="ARBA00022741"/>
    </source>
</evidence>
<name>A0A6J2KLI6_BOMMA</name>
<dbReference type="Pfam" id="PF00271">
    <property type="entry name" value="Helicase_C"/>
    <property type="match status" value="1"/>
</dbReference>
<dbReference type="InterPro" id="IPR014014">
    <property type="entry name" value="RNA_helicase_DEAD_Q_motif"/>
</dbReference>
<dbReference type="InterPro" id="IPR050079">
    <property type="entry name" value="DEAD_box_RNA_helicase"/>
</dbReference>
<dbReference type="GO" id="GO:0005829">
    <property type="term" value="C:cytosol"/>
    <property type="evidence" value="ECO:0007669"/>
    <property type="project" value="TreeGrafter"/>
</dbReference>
<evidence type="ECO:0000259" key="7">
    <source>
        <dbReference type="PROSITE" id="PS51192"/>
    </source>
</evidence>
<evidence type="ECO:0000256" key="4">
    <source>
        <dbReference type="ARBA" id="ARBA00022806"/>
    </source>
</evidence>
<protein>
    <recommendedName>
        <fullName evidence="1">RNA helicase</fullName>
        <ecNumber evidence="1">3.6.4.13</ecNumber>
    </recommendedName>
</protein>
<dbReference type="SMART" id="SM00490">
    <property type="entry name" value="HELICc"/>
    <property type="match status" value="1"/>
</dbReference>
<feature type="domain" description="Helicase ATP-binding" evidence="7">
    <location>
        <begin position="53"/>
        <end position="223"/>
    </location>
</feature>
<dbReference type="SUPFAM" id="SSF52540">
    <property type="entry name" value="P-loop containing nucleoside triphosphate hydrolases"/>
    <property type="match status" value="1"/>
</dbReference>
<dbReference type="KEGG" id="bman:114251665"/>
<dbReference type="RefSeq" id="XP_028041807.1">
    <property type="nucleotide sequence ID" value="XM_028186006.1"/>
</dbReference>
<dbReference type="Gene3D" id="3.40.50.300">
    <property type="entry name" value="P-loop containing nucleotide triphosphate hydrolases"/>
    <property type="match status" value="2"/>
</dbReference>